<dbReference type="Proteomes" id="UP000313395">
    <property type="component" value="Unassembled WGS sequence"/>
</dbReference>
<accession>A0A5C5EAG6</accession>
<reference evidence="1 2" key="1">
    <citation type="submission" date="2019-06" db="EMBL/GenBank/DDBJ databases">
        <title>Description Trichococcus psychrophilus sp. nov., isolated from a cold spring, by genomic and phenotypic analyses.</title>
        <authorList>
            <person name="Zakharyuk A."/>
        </authorList>
    </citation>
    <scope>NUCLEOTIDE SEQUENCE [LARGE SCALE GENOMIC DNA]</scope>
    <source>
        <strain evidence="1 2">SKBG</strain>
    </source>
</reference>
<dbReference type="RefSeq" id="WP_140185345.1">
    <property type="nucleotide sequence ID" value="NZ_VENO01000001.1"/>
</dbReference>
<dbReference type="AlphaFoldDB" id="A0A5C5EAG6"/>
<name>A0A5C5EAG6_9LACT</name>
<sequence>MNTNKRAIKPFSADDAFFEVFGNKDLWCFSSTPVKRAFVGGGCRFRTLCSGGERLAGEERLFWAEYSGHTGFAGEEQLIQAGWLLPNRT</sequence>
<proteinExistence type="predicted"/>
<dbReference type="EMBL" id="VENO01000001">
    <property type="protein sequence ID" value="TNV70072.1"/>
    <property type="molecule type" value="Genomic_DNA"/>
</dbReference>
<keyword evidence="2" id="KW-1185">Reference proteome</keyword>
<gene>
    <name evidence="1" type="ORF">FHK04_02255</name>
</gene>
<organism evidence="1 2">
    <name type="scientific">Trichococcus shcherbakoviae subsp. psychrophilus</name>
    <dbReference type="NCBI Taxonomy" id="2585775"/>
    <lineage>
        <taxon>Bacteria</taxon>
        <taxon>Bacillati</taxon>
        <taxon>Bacillota</taxon>
        <taxon>Bacilli</taxon>
        <taxon>Lactobacillales</taxon>
        <taxon>Carnobacteriaceae</taxon>
        <taxon>Trichococcus</taxon>
    </lineage>
</organism>
<protein>
    <submittedName>
        <fullName evidence="1">Uncharacterized protein</fullName>
    </submittedName>
</protein>
<comment type="caution">
    <text evidence="1">The sequence shown here is derived from an EMBL/GenBank/DDBJ whole genome shotgun (WGS) entry which is preliminary data.</text>
</comment>
<evidence type="ECO:0000313" key="2">
    <source>
        <dbReference type="Proteomes" id="UP000313395"/>
    </source>
</evidence>
<evidence type="ECO:0000313" key="1">
    <source>
        <dbReference type="EMBL" id="TNV70072.1"/>
    </source>
</evidence>